<feature type="transmembrane region" description="Helical" evidence="5">
    <location>
        <begin position="21"/>
        <end position="38"/>
    </location>
</feature>
<dbReference type="GO" id="GO:0008168">
    <property type="term" value="F:methyltransferase activity"/>
    <property type="evidence" value="ECO:0007669"/>
    <property type="project" value="UniProtKB-KW"/>
</dbReference>
<dbReference type="OrthoDB" id="5293276at2"/>
<evidence type="ECO:0000256" key="4">
    <source>
        <dbReference type="ARBA" id="ARBA00023136"/>
    </source>
</evidence>
<evidence type="ECO:0000256" key="5">
    <source>
        <dbReference type="SAM" id="Phobius"/>
    </source>
</evidence>
<dbReference type="AlphaFoldDB" id="A0A2K8L1A2"/>
<dbReference type="Gene3D" id="1.20.120.1630">
    <property type="match status" value="1"/>
</dbReference>
<keyword evidence="3 5" id="KW-1133">Transmembrane helix</keyword>
<evidence type="ECO:0000313" key="7">
    <source>
        <dbReference type="Proteomes" id="UP000231701"/>
    </source>
</evidence>
<sequence length="189" mass="21489">MSTDIADKSTWHRLVIEHRIKLTYAFAVLVLVFIRPSFEAMLWGLPFIVAGELVRVWASGHIHKFKEVTQTGPYALCRHPLYLGHFLIMIGYMIAGAELWVAVMGIVVFWLIFIPTMQREEAQLSEMFGDEYKTYMQTTPRIIPRWSAKGSAGNFNPALVTQHRELNNILGLIAGLLMFATLGLLHGSW</sequence>
<dbReference type="GO" id="GO:0032259">
    <property type="term" value="P:methylation"/>
    <property type="evidence" value="ECO:0007669"/>
    <property type="project" value="UniProtKB-KW"/>
</dbReference>
<reference evidence="6 7" key="1">
    <citation type="submission" date="2016-12" db="EMBL/GenBank/DDBJ databases">
        <title>Isolation and genomic insights into novel planktonic Zetaproteobacteria from stratified waters of the Chesapeake Bay.</title>
        <authorList>
            <person name="McAllister S.M."/>
            <person name="Kato S."/>
            <person name="Chan C.S."/>
            <person name="Chiu B.K."/>
            <person name="Field E.K."/>
        </authorList>
    </citation>
    <scope>NUCLEOTIDE SEQUENCE [LARGE SCALE GENOMIC DNA]</scope>
    <source>
        <strain evidence="6 7">CP-5</strain>
    </source>
</reference>
<keyword evidence="2 5" id="KW-0812">Transmembrane</keyword>
<feature type="transmembrane region" description="Helical" evidence="5">
    <location>
        <begin position="169"/>
        <end position="187"/>
    </location>
</feature>
<protein>
    <submittedName>
        <fullName evidence="6">Phospholipid methyltransferase</fullName>
    </submittedName>
</protein>
<keyword evidence="4 5" id="KW-0472">Membrane</keyword>
<dbReference type="InterPro" id="IPR007318">
    <property type="entry name" value="Phopholipid_MeTrfase"/>
</dbReference>
<dbReference type="RefSeq" id="WP_100277467.1">
    <property type="nucleotide sequence ID" value="NZ_CP018799.1"/>
</dbReference>
<gene>
    <name evidence="6" type="ORF">Ga0123461_1172</name>
</gene>
<organism evidence="6 7">
    <name type="scientific">Mariprofundus aestuarium</name>
    <dbReference type="NCBI Taxonomy" id="1921086"/>
    <lineage>
        <taxon>Bacteria</taxon>
        <taxon>Pseudomonadati</taxon>
        <taxon>Pseudomonadota</taxon>
        <taxon>Candidatius Mariprofundia</taxon>
        <taxon>Mariprofundales</taxon>
        <taxon>Mariprofundaceae</taxon>
        <taxon>Mariprofundus</taxon>
    </lineage>
</organism>
<proteinExistence type="predicted"/>
<dbReference type="KEGG" id="maes:Ga0123461_1172"/>
<dbReference type="Proteomes" id="UP000231701">
    <property type="component" value="Chromosome"/>
</dbReference>
<evidence type="ECO:0000313" key="6">
    <source>
        <dbReference type="EMBL" id="ATX79591.1"/>
    </source>
</evidence>
<keyword evidence="6" id="KW-0489">Methyltransferase</keyword>
<dbReference type="EMBL" id="CP018799">
    <property type="protein sequence ID" value="ATX79591.1"/>
    <property type="molecule type" value="Genomic_DNA"/>
</dbReference>
<feature type="transmembrane region" description="Helical" evidence="5">
    <location>
        <begin position="86"/>
        <end position="113"/>
    </location>
</feature>
<keyword evidence="7" id="KW-1185">Reference proteome</keyword>
<accession>A0A2K8L1A2</accession>
<comment type="subcellular location">
    <subcellularLocation>
        <location evidence="1">Endomembrane system</location>
        <topology evidence="1">Multi-pass membrane protein</topology>
    </subcellularLocation>
</comment>
<dbReference type="Pfam" id="PF04191">
    <property type="entry name" value="PEMT"/>
    <property type="match status" value="1"/>
</dbReference>
<evidence type="ECO:0000256" key="2">
    <source>
        <dbReference type="ARBA" id="ARBA00022692"/>
    </source>
</evidence>
<evidence type="ECO:0000256" key="3">
    <source>
        <dbReference type="ARBA" id="ARBA00022989"/>
    </source>
</evidence>
<dbReference type="GO" id="GO:0012505">
    <property type="term" value="C:endomembrane system"/>
    <property type="evidence" value="ECO:0007669"/>
    <property type="project" value="UniProtKB-SubCell"/>
</dbReference>
<evidence type="ECO:0000256" key="1">
    <source>
        <dbReference type="ARBA" id="ARBA00004127"/>
    </source>
</evidence>
<name>A0A2K8L1A2_MARES</name>
<keyword evidence="6" id="KW-0808">Transferase</keyword>
<dbReference type="PANTHER" id="PTHR12714">
    <property type="entry name" value="PROTEIN-S ISOPRENYLCYSTEINE O-METHYLTRANSFERASE"/>
    <property type="match status" value="1"/>
</dbReference>
<dbReference type="PANTHER" id="PTHR12714:SF9">
    <property type="entry name" value="PROTEIN-S-ISOPRENYLCYSTEINE O-METHYLTRANSFERASE"/>
    <property type="match status" value="1"/>
</dbReference>